<reference evidence="1" key="2">
    <citation type="journal article" date="2015" name="Fish Shellfish Immunol.">
        <title>Early steps in the European eel (Anguilla anguilla)-Vibrio vulnificus interaction in the gills: Role of the RtxA13 toxin.</title>
        <authorList>
            <person name="Callol A."/>
            <person name="Pajuelo D."/>
            <person name="Ebbesson L."/>
            <person name="Teles M."/>
            <person name="MacKenzie S."/>
            <person name="Amaro C."/>
        </authorList>
    </citation>
    <scope>NUCLEOTIDE SEQUENCE</scope>
</reference>
<dbReference type="AlphaFoldDB" id="A0A0E9RJB8"/>
<sequence length="31" mass="3197">MGCMFAAGCHLPMVSTSSQSHLFSVPASQAL</sequence>
<protein>
    <submittedName>
        <fullName evidence="1">Uncharacterized protein</fullName>
    </submittedName>
</protein>
<accession>A0A0E9RJB8</accession>
<name>A0A0E9RJB8_ANGAN</name>
<proteinExistence type="predicted"/>
<dbReference type="EMBL" id="GBXM01079346">
    <property type="protein sequence ID" value="JAH29231.1"/>
    <property type="molecule type" value="Transcribed_RNA"/>
</dbReference>
<evidence type="ECO:0000313" key="1">
    <source>
        <dbReference type="EMBL" id="JAH29231.1"/>
    </source>
</evidence>
<organism evidence="1">
    <name type="scientific">Anguilla anguilla</name>
    <name type="common">European freshwater eel</name>
    <name type="synonym">Muraena anguilla</name>
    <dbReference type="NCBI Taxonomy" id="7936"/>
    <lineage>
        <taxon>Eukaryota</taxon>
        <taxon>Metazoa</taxon>
        <taxon>Chordata</taxon>
        <taxon>Craniata</taxon>
        <taxon>Vertebrata</taxon>
        <taxon>Euteleostomi</taxon>
        <taxon>Actinopterygii</taxon>
        <taxon>Neopterygii</taxon>
        <taxon>Teleostei</taxon>
        <taxon>Anguilliformes</taxon>
        <taxon>Anguillidae</taxon>
        <taxon>Anguilla</taxon>
    </lineage>
</organism>
<reference evidence="1" key="1">
    <citation type="submission" date="2014-11" db="EMBL/GenBank/DDBJ databases">
        <authorList>
            <person name="Amaro Gonzalez C."/>
        </authorList>
    </citation>
    <scope>NUCLEOTIDE SEQUENCE</scope>
</reference>